<sequence length="60" mass="7030">MARDDLTFESHSPDDDREVQLEPEEPPILPDRTVDETSTGWNDDRDSNDARLIEDRPPHW</sequence>
<gene>
    <name evidence="2" type="ORF">ACFOZ4_06630</name>
</gene>
<evidence type="ECO:0000313" key="2">
    <source>
        <dbReference type="EMBL" id="MFC4130276.1"/>
    </source>
</evidence>
<dbReference type="Proteomes" id="UP001595816">
    <property type="component" value="Unassembled WGS sequence"/>
</dbReference>
<name>A0ABV8LH81_9ACTN</name>
<reference evidence="3" key="1">
    <citation type="journal article" date="2019" name="Int. J. Syst. Evol. Microbiol.">
        <title>The Global Catalogue of Microorganisms (GCM) 10K type strain sequencing project: providing services to taxonomists for standard genome sequencing and annotation.</title>
        <authorList>
            <consortium name="The Broad Institute Genomics Platform"/>
            <consortium name="The Broad Institute Genome Sequencing Center for Infectious Disease"/>
            <person name="Wu L."/>
            <person name="Ma J."/>
        </authorList>
    </citation>
    <scope>NUCLEOTIDE SEQUENCE [LARGE SCALE GENOMIC DNA]</scope>
    <source>
        <strain evidence="3">CGMCC 4.7289</strain>
    </source>
</reference>
<dbReference type="EMBL" id="JBHSAY010000005">
    <property type="protein sequence ID" value="MFC4130276.1"/>
    <property type="molecule type" value="Genomic_DNA"/>
</dbReference>
<evidence type="ECO:0000256" key="1">
    <source>
        <dbReference type="SAM" id="MobiDB-lite"/>
    </source>
</evidence>
<dbReference type="RefSeq" id="WP_253758186.1">
    <property type="nucleotide sequence ID" value="NZ_JAMZDZ010000001.1"/>
</dbReference>
<organism evidence="2 3">
    <name type="scientific">Hamadaea flava</name>
    <dbReference type="NCBI Taxonomy" id="1742688"/>
    <lineage>
        <taxon>Bacteria</taxon>
        <taxon>Bacillati</taxon>
        <taxon>Actinomycetota</taxon>
        <taxon>Actinomycetes</taxon>
        <taxon>Micromonosporales</taxon>
        <taxon>Micromonosporaceae</taxon>
        <taxon>Hamadaea</taxon>
    </lineage>
</organism>
<feature type="region of interest" description="Disordered" evidence="1">
    <location>
        <begin position="1"/>
        <end position="60"/>
    </location>
</feature>
<proteinExistence type="predicted"/>
<evidence type="ECO:0000313" key="3">
    <source>
        <dbReference type="Proteomes" id="UP001595816"/>
    </source>
</evidence>
<feature type="compositionally biased region" description="Basic and acidic residues" evidence="1">
    <location>
        <begin position="42"/>
        <end position="60"/>
    </location>
</feature>
<keyword evidence="3" id="KW-1185">Reference proteome</keyword>
<protein>
    <submittedName>
        <fullName evidence="2">Uncharacterized protein</fullName>
    </submittedName>
</protein>
<feature type="compositionally biased region" description="Basic and acidic residues" evidence="1">
    <location>
        <begin position="1"/>
        <end position="20"/>
    </location>
</feature>
<comment type="caution">
    <text evidence="2">The sequence shown here is derived from an EMBL/GenBank/DDBJ whole genome shotgun (WGS) entry which is preliminary data.</text>
</comment>
<accession>A0ABV8LH81</accession>